<protein>
    <submittedName>
        <fullName evidence="2">S-adenosyl-L-methionine-dependent methyltransferase</fullName>
    </submittedName>
</protein>
<name>A0A5N6UMF5_ASPTM</name>
<dbReference type="EMBL" id="ML738678">
    <property type="protein sequence ID" value="KAE8159261.1"/>
    <property type="molecule type" value="Genomic_DNA"/>
</dbReference>
<evidence type="ECO:0000259" key="1">
    <source>
        <dbReference type="Pfam" id="PF08242"/>
    </source>
</evidence>
<dbReference type="InterPro" id="IPR013217">
    <property type="entry name" value="Methyltransf_12"/>
</dbReference>
<proteinExistence type="predicted"/>
<keyword evidence="2" id="KW-0808">Transferase</keyword>
<dbReference type="GO" id="GO:0032259">
    <property type="term" value="P:methylation"/>
    <property type="evidence" value="ECO:0007669"/>
    <property type="project" value="UniProtKB-KW"/>
</dbReference>
<dbReference type="GO" id="GO:0008168">
    <property type="term" value="F:methyltransferase activity"/>
    <property type="evidence" value="ECO:0007669"/>
    <property type="project" value="UniProtKB-KW"/>
</dbReference>
<dbReference type="InterPro" id="IPR029063">
    <property type="entry name" value="SAM-dependent_MTases_sf"/>
</dbReference>
<dbReference type="SUPFAM" id="SSF53335">
    <property type="entry name" value="S-adenosyl-L-methionine-dependent methyltransferases"/>
    <property type="match status" value="1"/>
</dbReference>
<feature type="domain" description="Methyltransferase type 12" evidence="1">
    <location>
        <begin position="48"/>
        <end position="143"/>
    </location>
</feature>
<dbReference type="AlphaFoldDB" id="A0A5N6UMF5"/>
<dbReference type="Proteomes" id="UP000326950">
    <property type="component" value="Unassembled WGS sequence"/>
</dbReference>
<organism evidence="2 3">
    <name type="scientific">Aspergillus tamarii</name>
    <dbReference type="NCBI Taxonomy" id="41984"/>
    <lineage>
        <taxon>Eukaryota</taxon>
        <taxon>Fungi</taxon>
        <taxon>Dikarya</taxon>
        <taxon>Ascomycota</taxon>
        <taxon>Pezizomycotina</taxon>
        <taxon>Eurotiomycetes</taxon>
        <taxon>Eurotiomycetidae</taxon>
        <taxon>Eurotiales</taxon>
        <taxon>Aspergillaceae</taxon>
        <taxon>Aspergillus</taxon>
        <taxon>Aspergillus subgen. Circumdati</taxon>
    </lineage>
</organism>
<reference evidence="2 3" key="1">
    <citation type="submission" date="2019-04" db="EMBL/GenBank/DDBJ databases">
        <title>Friends and foes A comparative genomics study of 23 Aspergillus species from section Flavi.</title>
        <authorList>
            <consortium name="DOE Joint Genome Institute"/>
            <person name="Kjaerbolling I."/>
            <person name="Vesth T."/>
            <person name="Frisvad J.C."/>
            <person name="Nybo J.L."/>
            <person name="Theobald S."/>
            <person name="Kildgaard S."/>
            <person name="Isbrandt T."/>
            <person name="Kuo A."/>
            <person name="Sato A."/>
            <person name="Lyhne E.K."/>
            <person name="Kogle M.E."/>
            <person name="Wiebenga A."/>
            <person name="Kun R.S."/>
            <person name="Lubbers R.J."/>
            <person name="Makela M.R."/>
            <person name="Barry K."/>
            <person name="Chovatia M."/>
            <person name="Clum A."/>
            <person name="Daum C."/>
            <person name="Haridas S."/>
            <person name="He G."/>
            <person name="LaButti K."/>
            <person name="Lipzen A."/>
            <person name="Mondo S."/>
            <person name="Riley R."/>
            <person name="Salamov A."/>
            <person name="Simmons B.A."/>
            <person name="Magnuson J.K."/>
            <person name="Henrissat B."/>
            <person name="Mortensen U.H."/>
            <person name="Larsen T.O."/>
            <person name="Devries R.P."/>
            <person name="Grigoriev I.V."/>
            <person name="Machida M."/>
            <person name="Baker S.E."/>
            <person name="Andersen M.R."/>
        </authorList>
    </citation>
    <scope>NUCLEOTIDE SEQUENCE [LARGE SCALE GENOMIC DNA]</scope>
    <source>
        <strain evidence="2 3">CBS 117626</strain>
    </source>
</reference>
<gene>
    <name evidence="2" type="ORF">BDV40DRAFT_314750</name>
</gene>
<dbReference type="OrthoDB" id="417697at2759"/>
<accession>A0A5N6UMF5</accession>
<evidence type="ECO:0000313" key="2">
    <source>
        <dbReference type="EMBL" id="KAE8159261.1"/>
    </source>
</evidence>
<dbReference type="Pfam" id="PF08242">
    <property type="entry name" value="Methyltransf_12"/>
    <property type="match status" value="1"/>
</dbReference>
<dbReference type="CDD" id="cd02440">
    <property type="entry name" value="AdoMet_MTases"/>
    <property type="match status" value="1"/>
</dbReference>
<keyword evidence="3" id="KW-1185">Reference proteome</keyword>
<evidence type="ECO:0000313" key="3">
    <source>
        <dbReference type="Proteomes" id="UP000326950"/>
    </source>
</evidence>
<keyword evidence="2" id="KW-0489">Methyltransferase</keyword>
<dbReference type="Gene3D" id="3.40.50.150">
    <property type="entry name" value="Vaccinia Virus protein VP39"/>
    <property type="match status" value="1"/>
</dbReference>
<sequence length="276" mass="31669">MSESNNYLLGRGIFHSVRLDAQHLLWRLHTGYILHPRIPVTDHMRIAELGTGTGVWLFEAAKYLPPTIQLDGFDISDEQFPLKEQCPPNLRFDIMDSFVDPPATLVGQYDVVHLRMWATNFRNRDSGSVLHHVMELLKPGGFIQWEEADLTHQVVVGEKAKQFEAEMNQLFGQVGLDFSWVPNLPKRVKQVGFHLVEFDRQQFQNNLINVCTNTYLLALHEILQGLRQSCPREEIVEHGIALHHLLSAERRSIIYNWCPTVLLCQSPPTDVISISE</sequence>